<dbReference type="InterPro" id="IPR009080">
    <property type="entry name" value="tRNAsynth_Ia_anticodon-bd"/>
</dbReference>
<dbReference type="PANTHER" id="PTHR10890:SF3">
    <property type="entry name" value="CYSTEINE--TRNA LIGASE, CYTOPLASMIC"/>
    <property type="match status" value="1"/>
</dbReference>
<evidence type="ECO:0000256" key="12">
    <source>
        <dbReference type="HAMAP-Rule" id="MF_00041"/>
    </source>
</evidence>
<dbReference type="AlphaFoldDB" id="A0A7T9I1F4"/>
<dbReference type="SMART" id="SM00840">
    <property type="entry name" value="DALR_2"/>
    <property type="match status" value="1"/>
</dbReference>
<gene>
    <name evidence="12" type="primary">cysS</name>
    <name evidence="14" type="ORF">IPJ89_03980</name>
</gene>
<dbReference type="EMBL" id="CP064981">
    <property type="protein sequence ID" value="QQR92288.1"/>
    <property type="molecule type" value="Genomic_DNA"/>
</dbReference>
<dbReference type="InterPro" id="IPR015273">
    <property type="entry name" value="Cys-tRNA-synt_Ia_DALR"/>
</dbReference>
<evidence type="ECO:0000259" key="13">
    <source>
        <dbReference type="SMART" id="SM00840"/>
    </source>
</evidence>
<accession>A0A7T9I1F4</accession>
<dbReference type="GO" id="GO:0004817">
    <property type="term" value="F:cysteine-tRNA ligase activity"/>
    <property type="evidence" value="ECO:0007669"/>
    <property type="project" value="UniProtKB-UniRule"/>
</dbReference>
<evidence type="ECO:0000256" key="6">
    <source>
        <dbReference type="ARBA" id="ARBA00022741"/>
    </source>
</evidence>
<keyword evidence="9 12" id="KW-0648">Protein biosynthesis</keyword>
<sequence>MVIQFYNTLSRSKELFHKEPGQKVGMYCCGPTVYYFAHIGNLRPYVAWDVLRRLLEQRKFKVTHVMNITDVGHLVSDDDSGEDKIEKTAREQQKSPEEIADFYTDAFLYDLEKMRVQLPHHLVKARKHIPEMIALIQKLEKKGYTYTTPSGVYFDTQKFPQYGKMANLNMDELKAVRQDVERDDAKKHPADFRLWQLNQPHHLQQWDSPWGRGYPGWHIECSAMSMKYLGEHFDIHTGGNDHINIHHPNEIAQSEAATGKKFADYWLHSAFMRIDNQKMSKSLKNVYLIRDIENHQLKPLAYRFLLLTTHYRSELNFTWESIRAAQTTLDKWNEFIQRLQKYAGAHSNNEINALIAQAKEKVEASFDDDINTAEALGELSQFQRRVNGLMDQQKLSKADTRKILEFLQDVDEVLGVFDFAQQETIIPANVLQLAQQREAARKSKDWAQSDALRAQIEKEGFAVLDTKEGFELKALKPAH</sequence>
<dbReference type="SUPFAM" id="SSF47323">
    <property type="entry name" value="Anticodon-binding domain of a subclass of class I aminoacyl-tRNA synthetases"/>
    <property type="match status" value="1"/>
</dbReference>
<dbReference type="InterPro" id="IPR032678">
    <property type="entry name" value="tRNA-synt_1_cat_dom"/>
</dbReference>
<organism evidence="14">
    <name type="scientific">Candidatus Iainarchaeum sp</name>
    <dbReference type="NCBI Taxonomy" id="3101447"/>
    <lineage>
        <taxon>Archaea</taxon>
        <taxon>Candidatus Iainarchaeota</taxon>
        <taxon>Candidatus Iainarchaeia</taxon>
        <taxon>Candidatus Iainarchaeales</taxon>
        <taxon>Candidatus Iainarchaeaceae</taxon>
        <taxon>Candidatus Iainarchaeum</taxon>
    </lineage>
</organism>
<dbReference type="EC" id="6.1.1.16" evidence="12"/>
<comment type="similarity">
    <text evidence="2 12">Belongs to the class-I aminoacyl-tRNA synthetase family.</text>
</comment>
<comment type="subcellular location">
    <subcellularLocation>
        <location evidence="1 12">Cytoplasm</location>
    </subcellularLocation>
</comment>
<dbReference type="InterPro" id="IPR014729">
    <property type="entry name" value="Rossmann-like_a/b/a_fold"/>
</dbReference>
<dbReference type="GO" id="GO:0006423">
    <property type="term" value="P:cysteinyl-tRNA aminoacylation"/>
    <property type="evidence" value="ECO:0007669"/>
    <property type="project" value="UniProtKB-UniRule"/>
</dbReference>
<reference evidence="14" key="1">
    <citation type="submission" date="2020-11" db="EMBL/GenBank/DDBJ databases">
        <title>Connecting structure to function with the recovery of over 1000 high-quality activated sludge metagenome-assembled genomes encoding full-length rRNA genes using long-read sequencing.</title>
        <authorList>
            <person name="Singleton C.M."/>
            <person name="Petriglieri F."/>
            <person name="Kristensen J.M."/>
            <person name="Kirkegaard R.H."/>
            <person name="Michaelsen T.Y."/>
            <person name="Andersen M.H."/>
            <person name="Karst S.M."/>
            <person name="Dueholm M.S."/>
            <person name="Nielsen P.H."/>
            <person name="Albertsen M."/>
        </authorList>
    </citation>
    <scope>NUCLEOTIDE SEQUENCE</scope>
    <source>
        <strain evidence="14">Fred_18-Q3-R57-64_BAT3C.431</strain>
    </source>
</reference>
<dbReference type="GO" id="GO:0008270">
    <property type="term" value="F:zinc ion binding"/>
    <property type="evidence" value="ECO:0007669"/>
    <property type="project" value="UniProtKB-UniRule"/>
</dbReference>
<evidence type="ECO:0000256" key="3">
    <source>
        <dbReference type="ARBA" id="ARBA00022490"/>
    </source>
</evidence>
<name>A0A7T9I1F4_9ARCH</name>
<evidence type="ECO:0000256" key="7">
    <source>
        <dbReference type="ARBA" id="ARBA00022833"/>
    </source>
</evidence>
<dbReference type="InterPro" id="IPR015803">
    <property type="entry name" value="Cys-tRNA-ligase"/>
</dbReference>
<dbReference type="Pfam" id="PF01406">
    <property type="entry name" value="tRNA-synt_1e"/>
    <property type="match status" value="1"/>
</dbReference>
<dbReference type="SUPFAM" id="SSF52374">
    <property type="entry name" value="Nucleotidylyl transferase"/>
    <property type="match status" value="1"/>
</dbReference>
<dbReference type="HAMAP" id="MF_00041">
    <property type="entry name" value="Cys_tRNA_synth"/>
    <property type="match status" value="1"/>
</dbReference>
<feature type="binding site" evidence="12">
    <location>
        <position position="250"/>
    </location>
    <ligand>
        <name>Zn(2+)</name>
        <dbReference type="ChEBI" id="CHEBI:29105"/>
    </ligand>
</feature>
<evidence type="ECO:0000256" key="9">
    <source>
        <dbReference type="ARBA" id="ARBA00022917"/>
    </source>
</evidence>
<evidence type="ECO:0000256" key="1">
    <source>
        <dbReference type="ARBA" id="ARBA00004496"/>
    </source>
</evidence>
<dbReference type="Proteomes" id="UP000596004">
    <property type="component" value="Chromosome"/>
</dbReference>
<comment type="catalytic activity">
    <reaction evidence="11 12">
        <text>tRNA(Cys) + L-cysteine + ATP = L-cysteinyl-tRNA(Cys) + AMP + diphosphate</text>
        <dbReference type="Rhea" id="RHEA:17773"/>
        <dbReference type="Rhea" id="RHEA-COMP:9661"/>
        <dbReference type="Rhea" id="RHEA-COMP:9679"/>
        <dbReference type="ChEBI" id="CHEBI:30616"/>
        <dbReference type="ChEBI" id="CHEBI:33019"/>
        <dbReference type="ChEBI" id="CHEBI:35235"/>
        <dbReference type="ChEBI" id="CHEBI:78442"/>
        <dbReference type="ChEBI" id="CHEBI:78517"/>
        <dbReference type="ChEBI" id="CHEBI:456215"/>
        <dbReference type="EC" id="6.1.1.16"/>
    </reaction>
</comment>
<feature type="short sequence motif" description="'HIGH' region" evidence="12">
    <location>
        <begin position="31"/>
        <end position="41"/>
    </location>
</feature>
<dbReference type="InterPro" id="IPR024909">
    <property type="entry name" value="Cys-tRNA/MSH_ligase"/>
</dbReference>
<evidence type="ECO:0000256" key="2">
    <source>
        <dbReference type="ARBA" id="ARBA00005594"/>
    </source>
</evidence>
<keyword evidence="3 12" id="KW-0963">Cytoplasm</keyword>
<dbReference type="Pfam" id="PF09190">
    <property type="entry name" value="DALR_2"/>
    <property type="match status" value="1"/>
</dbReference>
<dbReference type="GO" id="GO:0005524">
    <property type="term" value="F:ATP binding"/>
    <property type="evidence" value="ECO:0007669"/>
    <property type="project" value="UniProtKB-UniRule"/>
</dbReference>
<comment type="cofactor">
    <cofactor evidence="12">
        <name>Zn(2+)</name>
        <dbReference type="ChEBI" id="CHEBI:29105"/>
    </cofactor>
    <text evidence="12">Binds 1 zinc ion per subunit.</text>
</comment>
<keyword evidence="10 12" id="KW-0030">Aminoacyl-tRNA synthetase</keyword>
<dbReference type="CDD" id="cd00672">
    <property type="entry name" value="CysRS_core"/>
    <property type="match status" value="1"/>
</dbReference>
<keyword evidence="8 12" id="KW-0067">ATP-binding</keyword>
<proteinExistence type="inferred from homology"/>
<evidence type="ECO:0000256" key="10">
    <source>
        <dbReference type="ARBA" id="ARBA00023146"/>
    </source>
</evidence>
<feature type="binding site" evidence="12">
    <location>
        <position position="29"/>
    </location>
    <ligand>
        <name>Zn(2+)</name>
        <dbReference type="ChEBI" id="CHEBI:29105"/>
    </ligand>
</feature>
<evidence type="ECO:0000256" key="5">
    <source>
        <dbReference type="ARBA" id="ARBA00022723"/>
    </source>
</evidence>
<dbReference type="PRINTS" id="PR00983">
    <property type="entry name" value="TRNASYNTHCYS"/>
</dbReference>
<dbReference type="NCBIfam" id="TIGR00435">
    <property type="entry name" value="cysS"/>
    <property type="match status" value="1"/>
</dbReference>
<dbReference type="GO" id="GO:0005829">
    <property type="term" value="C:cytosol"/>
    <property type="evidence" value="ECO:0007669"/>
    <property type="project" value="TreeGrafter"/>
</dbReference>
<feature type="short sequence motif" description="'KMSKS' region" evidence="12">
    <location>
        <begin position="278"/>
        <end position="282"/>
    </location>
</feature>
<dbReference type="Gene3D" id="3.40.50.620">
    <property type="entry name" value="HUPs"/>
    <property type="match status" value="1"/>
</dbReference>
<keyword evidence="6 12" id="KW-0547">Nucleotide-binding</keyword>
<evidence type="ECO:0000256" key="11">
    <source>
        <dbReference type="ARBA" id="ARBA00047398"/>
    </source>
</evidence>
<protein>
    <recommendedName>
        <fullName evidence="12">Cysteine--tRNA ligase</fullName>
        <ecNumber evidence="12">6.1.1.16</ecNumber>
    </recommendedName>
    <alternativeName>
        <fullName evidence="12">Cysteinyl-tRNA synthetase</fullName>
        <shortName evidence="12">CysRS</shortName>
    </alternativeName>
</protein>
<keyword evidence="7 12" id="KW-0862">Zinc</keyword>
<dbReference type="InterPro" id="IPR056411">
    <property type="entry name" value="CysS_C"/>
</dbReference>
<dbReference type="PANTHER" id="PTHR10890">
    <property type="entry name" value="CYSTEINYL-TRNA SYNTHETASE"/>
    <property type="match status" value="1"/>
</dbReference>
<dbReference type="Pfam" id="PF23493">
    <property type="entry name" value="CysS_C"/>
    <property type="match status" value="1"/>
</dbReference>
<keyword evidence="5 12" id="KW-0479">Metal-binding</keyword>
<evidence type="ECO:0000313" key="14">
    <source>
        <dbReference type="EMBL" id="QQR92288.1"/>
    </source>
</evidence>
<feature type="domain" description="Cysteinyl-tRNA synthetase class Ia DALR" evidence="13">
    <location>
        <begin position="361"/>
        <end position="425"/>
    </location>
</feature>
<feature type="binding site" evidence="12">
    <location>
        <position position="221"/>
    </location>
    <ligand>
        <name>Zn(2+)</name>
        <dbReference type="ChEBI" id="CHEBI:29105"/>
    </ligand>
</feature>
<evidence type="ECO:0000256" key="4">
    <source>
        <dbReference type="ARBA" id="ARBA00022598"/>
    </source>
</evidence>
<evidence type="ECO:0000256" key="8">
    <source>
        <dbReference type="ARBA" id="ARBA00022840"/>
    </source>
</evidence>
<keyword evidence="4 12" id="KW-0436">Ligase</keyword>
<dbReference type="Gene3D" id="1.20.120.1910">
    <property type="entry name" value="Cysteine-tRNA ligase, C-terminal anti-codon recognition domain"/>
    <property type="match status" value="1"/>
</dbReference>
<feature type="binding site" evidence="12">
    <location>
        <position position="246"/>
    </location>
    <ligand>
        <name>Zn(2+)</name>
        <dbReference type="ChEBI" id="CHEBI:29105"/>
    </ligand>
</feature>
<feature type="binding site" evidence="12">
    <location>
        <position position="281"/>
    </location>
    <ligand>
        <name>ATP</name>
        <dbReference type="ChEBI" id="CHEBI:30616"/>
    </ligand>
</feature>